<reference evidence="2 3" key="1">
    <citation type="journal article" date="2019" name="Genome Biol. Evol.">
        <title>Insights into the evolution of the New World diploid cottons (Gossypium, subgenus Houzingenia) based on genome sequencing.</title>
        <authorList>
            <person name="Grover C.E."/>
            <person name="Arick M.A. 2nd"/>
            <person name="Thrash A."/>
            <person name="Conover J.L."/>
            <person name="Sanders W.S."/>
            <person name="Peterson D.G."/>
            <person name="Frelichowski J.E."/>
            <person name="Scheffler J.A."/>
            <person name="Scheffler B.E."/>
            <person name="Wendel J.F."/>
        </authorList>
    </citation>
    <scope>NUCLEOTIDE SEQUENCE [LARGE SCALE GENOMIC DNA]</scope>
    <source>
        <strain evidence="2">8</strain>
        <tissue evidence="2">Leaf</tissue>
    </source>
</reference>
<accession>A0A7J8PSN8</accession>
<feature type="domain" description="DUF4283" evidence="1">
    <location>
        <begin position="44"/>
        <end position="112"/>
    </location>
</feature>
<dbReference type="InterPro" id="IPR025558">
    <property type="entry name" value="DUF4283"/>
</dbReference>
<evidence type="ECO:0000259" key="1">
    <source>
        <dbReference type="Pfam" id="PF14111"/>
    </source>
</evidence>
<comment type="caution">
    <text evidence="2">The sequence shown here is derived from an EMBL/GenBank/DDBJ whole genome shotgun (WGS) entry which is preliminary data.</text>
</comment>
<dbReference type="Proteomes" id="UP000593578">
    <property type="component" value="Unassembled WGS sequence"/>
</dbReference>
<sequence length="276" mass="29945">MSNSLCGDNGDGSCSVGDRNTKKKEKLFGKRLHDQKGGVKWLVLKRMMILLFLDGDIKRFAALQNQINGLRKPSMSSQLMDIENGYFLMKFQNSEDYETVLTQGPWIIYGHLYKKRILWEISGMVGKIAKLDFNTDSKARGKYARMAVYVNLGKPLLSQAKEVVTTPVGKDLTADMAMADAGPNPVAQDTDSQLQSVSAKAAISPDVSSLNSVGDAIVSVSGVIMHTSLHKGVTTHFISDVLMDSGLNTDGVVLIGSGLANARGVVQDENGNWIFG</sequence>
<name>A0A7J8PSN8_GOSRA</name>
<dbReference type="PANTHER" id="PTHR31286:SF173">
    <property type="entry name" value="DUF4283 DOMAIN-CONTAINING PROTEIN"/>
    <property type="match status" value="1"/>
</dbReference>
<dbReference type="EMBL" id="JABEZZ010000008">
    <property type="protein sequence ID" value="MBA0592136.1"/>
    <property type="molecule type" value="Genomic_DNA"/>
</dbReference>
<organism evidence="2 3">
    <name type="scientific">Gossypium raimondii</name>
    <name type="common">Peruvian cotton</name>
    <name type="synonym">Gossypium klotzschianum subsp. raimondii</name>
    <dbReference type="NCBI Taxonomy" id="29730"/>
    <lineage>
        <taxon>Eukaryota</taxon>
        <taxon>Viridiplantae</taxon>
        <taxon>Streptophyta</taxon>
        <taxon>Embryophyta</taxon>
        <taxon>Tracheophyta</taxon>
        <taxon>Spermatophyta</taxon>
        <taxon>Magnoliopsida</taxon>
        <taxon>eudicotyledons</taxon>
        <taxon>Gunneridae</taxon>
        <taxon>Pentapetalae</taxon>
        <taxon>rosids</taxon>
        <taxon>malvids</taxon>
        <taxon>Malvales</taxon>
        <taxon>Malvaceae</taxon>
        <taxon>Malvoideae</taxon>
        <taxon>Gossypium</taxon>
    </lineage>
</organism>
<evidence type="ECO:0000313" key="3">
    <source>
        <dbReference type="Proteomes" id="UP000593578"/>
    </source>
</evidence>
<gene>
    <name evidence="2" type="ORF">Gorai_009123</name>
</gene>
<dbReference type="Pfam" id="PF14111">
    <property type="entry name" value="DUF4283"/>
    <property type="match status" value="1"/>
</dbReference>
<dbReference type="PANTHER" id="PTHR31286">
    <property type="entry name" value="GLYCINE-RICH CELL WALL STRUCTURAL PROTEIN 1.8-LIKE"/>
    <property type="match status" value="1"/>
</dbReference>
<dbReference type="InterPro" id="IPR040256">
    <property type="entry name" value="At4g02000-like"/>
</dbReference>
<dbReference type="AlphaFoldDB" id="A0A7J8PSN8"/>
<protein>
    <recommendedName>
        <fullName evidence="1">DUF4283 domain-containing protein</fullName>
    </recommendedName>
</protein>
<proteinExistence type="predicted"/>
<evidence type="ECO:0000313" key="2">
    <source>
        <dbReference type="EMBL" id="MBA0592136.1"/>
    </source>
</evidence>